<feature type="compositionally biased region" description="Polar residues" evidence="3">
    <location>
        <begin position="483"/>
        <end position="498"/>
    </location>
</feature>
<accession>A0A443SCN4</accession>
<evidence type="ECO:0000313" key="5">
    <source>
        <dbReference type="EMBL" id="RWS25308.1"/>
    </source>
</evidence>
<dbReference type="AlphaFoldDB" id="A0A443SCN4"/>
<feature type="compositionally biased region" description="Basic and acidic residues" evidence="3">
    <location>
        <begin position="169"/>
        <end position="218"/>
    </location>
</feature>
<feature type="region of interest" description="Disordered" evidence="3">
    <location>
        <begin position="164"/>
        <end position="569"/>
    </location>
</feature>
<feature type="compositionally biased region" description="Polar residues" evidence="3">
    <location>
        <begin position="533"/>
        <end position="546"/>
    </location>
</feature>
<comment type="caution">
    <text evidence="5">The sequence shown here is derived from an EMBL/GenBank/DDBJ whole genome shotgun (WGS) entry which is preliminary data.</text>
</comment>
<dbReference type="GO" id="GO:0003743">
    <property type="term" value="F:translation initiation factor activity"/>
    <property type="evidence" value="ECO:0007669"/>
    <property type="project" value="UniProtKB-KW"/>
</dbReference>
<organism evidence="5 6">
    <name type="scientific">Leptotrombidium deliense</name>
    <dbReference type="NCBI Taxonomy" id="299467"/>
    <lineage>
        <taxon>Eukaryota</taxon>
        <taxon>Metazoa</taxon>
        <taxon>Ecdysozoa</taxon>
        <taxon>Arthropoda</taxon>
        <taxon>Chelicerata</taxon>
        <taxon>Arachnida</taxon>
        <taxon>Acari</taxon>
        <taxon>Acariformes</taxon>
        <taxon>Trombidiformes</taxon>
        <taxon>Prostigmata</taxon>
        <taxon>Anystina</taxon>
        <taxon>Parasitengona</taxon>
        <taxon>Trombiculoidea</taxon>
        <taxon>Trombiculidae</taxon>
        <taxon>Leptotrombidium</taxon>
    </lineage>
</organism>
<dbReference type="InterPro" id="IPR012677">
    <property type="entry name" value="Nucleotide-bd_a/b_plait_sf"/>
</dbReference>
<feature type="compositionally biased region" description="Basic and acidic residues" evidence="3">
    <location>
        <begin position="337"/>
        <end position="364"/>
    </location>
</feature>
<dbReference type="Pfam" id="PF00076">
    <property type="entry name" value="RRM_1"/>
    <property type="match status" value="1"/>
</dbReference>
<proteinExistence type="predicted"/>
<dbReference type="OrthoDB" id="1748655at2759"/>
<dbReference type="PANTHER" id="PTHR23236">
    <property type="entry name" value="EUKARYOTIC TRANSLATION INITIATION FACTOR 4B/4H"/>
    <property type="match status" value="1"/>
</dbReference>
<feature type="compositionally biased region" description="Basic and acidic residues" evidence="3">
    <location>
        <begin position="395"/>
        <end position="475"/>
    </location>
</feature>
<dbReference type="VEuPathDB" id="VectorBase:LDEU006731"/>
<evidence type="ECO:0000313" key="6">
    <source>
        <dbReference type="Proteomes" id="UP000288716"/>
    </source>
</evidence>
<evidence type="ECO:0000256" key="3">
    <source>
        <dbReference type="SAM" id="MobiDB-lite"/>
    </source>
</evidence>
<dbReference type="PANTHER" id="PTHR23236:SF2">
    <property type="entry name" value="EUKARYOTIC TRANSLATION INITIATION FACTOR 4B"/>
    <property type="match status" value="1"/>
</dbReference>
<keyword evidence="6" id="KW-1185">Reference proteome</keyword>
<feature type="region of interest" description="Disordered" evidence="3">
    <location>
        <begin position="1"/>
        <end position="22"/>
    </location>
</feature>
<feature type="compositionally biased region" description="Basic and acidic residues" evidence="3">
    <location>
        <begin position="225"/>
        <end position="280"/>
    </location>
</feature>
<dbReference type="GO" id="GO:0003723">
    <property type="term" value="F:RNA binding"/>
    <property type="evidence" value="ECO:0007669"/>
    <property type="project" value="UniProtKB-UniRule"/>
</dbReference>
<feature type="compositionally biased region" description="Basic and acidic residues" evidence="3">
    <location>
        <begin position="548"/>
        <end position="569"/>
    </location>
</feature>
<keyword evidence="1 2" id="KW-0694">RNA-binding</keyword>
<evidence type="ECO:0000256" key="1">
    <source>
        <dbReference type="ARBA" id="ARBA00022884"/>
    </source>
</evidence>
<dbReference type="SUPFAM" id="SSF54928">
    <property type="entry name" value="RNA-binding domain, RBD"/>
    <property type="match status" value="1"/>
</dbReference>
<dbReference type="EMBL" id="NCKV01003852">
    <property type="protein sequence ID" value="RWS25308.1"/>
    <property type="molecule type" value="Genomic_DNA"/>
</dbReference>
<evidence type="ECO:0000259" key="4">
    <source>
        <dbReference type="PROSITE" id="PS50102"/>
    </source>
</evidence>
<dbReference type="PROSITE" id="PS50102">
    <property type="entry name" value="RRM"/>
    <property type="match status" value="1"/>
</dbReference>
<sequence>MASTGKGKRKQKGKTMDLHSFLRDNQAAPEGFTIVNTSKTWAEAMEDEELDDKFTLDYKKDTPSSTNKVILPTAPKAVRSSAIDESKVPNKPPYKAYLGNLPYEVSEEDIISFFKKLRVKGVQLPREGGRLRGFGYAEFEDRSSLIDALNLNSETLRNRQIRVSLSSGDTDKPRRVDDREDRTAGDWRNAPRDQLPPRDRERDQRFNRDLRNGSDFDQFRGASSYDRRPPQERFDRGFDRNYRQPRDEFERPHDRRNDRYEPRSERRDFGNNFERRRFNEPSHAPSSPSPTPLEESQVPKERPKLNLKPRSVPADATPNAPATNSAIFAGAKPVDTAAREREIEERLLKEKEESEKKDDSDKLSHPASQSPSERSERVRRISNNSNYSGSNRSRRGSETERGDRRSPRESFETHPDREFRSTRRPELGDNSKRDNVYRENRDFRSKGRQEHESNEHREEKGNFRDRDDFRRSGRAEDDEGYHSNYQRSGNHNRNTRGINSGDRAYDSGPQNRKKVIGGRSNFSNKRGGLGSEYRTNSLDSGSQNRASVPKEKSDSRPQSKIIDQNDEKEVEYTSANKYAYLRDDLDDDVDGASH</sequence>
<dbReference type="Gene3D" id="3.30.70.330">
    <property type="match status" value="1"/>
</dbReference>
<dbReference type="InterPro" id="IPR000504">
    <property type="entry name" value="RRM_dom"/>
</dbReference>
<name>A0A443SCN4_9ACAR</name>
<dbReference type="SMART" id="SM00360">
    <property type="entry name" value="RRM"/>
    <property type="match status" value="1"/>
</dbReference>
<feature type="compositionally biased region" description="Low complexity" evidence="3">
    <location>
        <begin position="281"/>
        <end position="296"/>
    </location>
</feature>
<gene>
    <name evidence="5" type="ORF">B4U80_09833</name>
</gene>
<feature type="compositionally biased region" description="Basic residues" evidence="3">
    <location>
        <begin position="1"/>
        <end position="13"/>
    </location>
</feature>
<reference evidence="5 6" key="1">
    <citation type="journal article" date="2018" name="Gigascience">
        <title>Genomes of trombidid mites reveal novel predicted allergens and laterally-transferred genes associated with secondary metabolism.</title>
        <authorList>
            <person name="Dong X."/>
            <person name="Chaisiri K."/>
            <person name="Xia D."/>
            <person name="Armstrong S.D."/>
            <person name="Fang Y."/>
            <person name="Donnelly M.J."/>
            <person name="Kadowaki T."/>
            <person name="McGarry J.W."/>
            <person name="Darby A.C."/>
            <person name="Makepeace B.L."/>
        </authorList>
    </citation>
    <scope>NUCLEOTIDE SEQUENCE [LARGE SCALE GENOMIC DNA]</scope>
    <source>
        <strain evidence="5">UoL-UT</strain>
    </source>
</reference>
<feature type="domain" description="RRM" evidence="4">
    <location>
        <begin position="94"/>
        <end position="168"/>
    </location>
</feature>
<feature type="compositionally biased region" description="Low complexity" evidence="3">
    <location>
        <begin position="381"/>
        <end position="391"/>
    </location>
</feature>
<dbReference type="STRING" id="299467.A0A443SCN4"/>
<protein>
    <submittedName>
        <fullName evidence="5">Eukaryotic translation initiation factor 4B-like protein</fullName>
    </submittedName>
</protein>
<keyword evidence="5" id="KW-0396">Initiation factor</keyword>
<feature type="compositionally biased region" description="Low complexity" evidence="3">
    <location>
        <begin position="313"/>
        <end position="326"/>
    </location>
</feature>
<dbReference type="InterPro" id="IPR035979">
    <property type="entry name" value="RBD_domain_sf"/>
</dbReference>
<dbReference type="Proteomes" id="UP000288716">
    <property type="component" value="Unassembled WGS sequence"/>
</dbReference>
<keyword evidence="5" id="KW-0648">Protein biosynthesis</keyword>
<evidence type="ECO:0000256" key="2">
    <source>
        <dbReference type="PROSITE-ProRule" id="PRU00176"/>
    </source>
</evidence>